<feature type="compositionally biased region" description="Basic and acidic residues" evidence="1">
    <location>
        <begin position="1"/>
        <end position="17"/>
    </location>
</feature>
<evidence type="ECO:0000259" key="3">
    <source>
        <dbReference type="Pfam" id="PF11961"/>
    </source>
</evidence>
<accession>A0A8T2U7V5</accession>
<proteinExistence type="predicted"/>
<dbReference type="InterPro" id="IPR045021">
    <property type="entry name" value="PSI1/2/3"/>
</dbReference>
<dbReference type="InterPro" id="IPR007700">
    <property type="entry name" value="DUF668"/>
</dbReference>
<dbReference type="PANTHER" id="PTHR31730">
    <property type="entry name" value="OS01G0873900 PROTEIN"/>
    <property type="match status" value="1"/>
</dbReference>
<reference evidence="4" key="1">
    <citation type="submission" date="2021-08" db="EMBL/GenBank/DDBJ databases">
        <title>WGS assembly of Ceratopteris richardii.</title>
        <authorList>
            <person name="Marchant D.B."/>
            <person name="Chen G."/>
            <person name="Jenkins J."/>
            <person name="Shu S."/>
            <person name="Leebens-Mack J."/>
            <person name="Grimwood J."/>
            <person name="Schmutz J."/>
            <person name="Soltis P."/>
            <person name="Soltis D."/>
            <person name="Chen Z.-H."/>
        </authorList>
    </citation>
    <scope>NUCLEOTIDE SEQUENCE</scope>
    <source>
        <strain evidence="4">Whitten #5841</strain>
        <tissue evidence="4">Leaf</tissue>
    </source>
</reference>
<dbReference type="InterPro" id="IPR021864">
    <property type="entry name" value="DUF3475"/>
</dbReference>
<dbReference type="EMBL" id="CM035414">
    <property type="protein sequence ID" value="KAH7429986.1"/>
    <property type="molecule type" value="Genomic_DNA"/>
</dbReference>
<dbReference type="Pfam" id="PF05003">
    <property type="entry name" value="DUF668"/>
    <property type="match status" value="1"/>
</dbReference>
<name>A0A8T2U7V5_CERRI</name>
<evidence type="ECO:0000259" key="2">
    <source>
        <dbReference type="Pfam" id="PF05003"/>
    </source>
</evidence>
<dbReference type="GO" id="GO:0045927">
    <property type="term" value="P:positive regulation of growth"/>
    <property type="evidence" value="ECO:0007669"/>
    <property type="project" value="InterPro"/>
</dbReference>
<gene>
    <name evidence="4" type="ORF">KP509_09G077000</name>
</gene>
<feature type="region of interest" description="Disordered" evidence="1">
    <location>
        <begin position="1"/>
        <end position="32"/>
    </location>
</feature>
<feature type="domain" description="DUF668" evidence="2">
    <location>
        <begin position="354"/>
        <end position="443"/>
    </location>
</feature>
<evidence type="ECO:0000313" key="5">
    <source>
        <dbReference type="Proteomes" id="UP000825935"/>
    </source>
</evidence>
<dbReference type="PANTHER" id="PTHR31730:SF32">
    <property type="entry name" value="PROTEIN PSK SIMULATOR 1"/>
    <property type="match status" value="1"/>
</dbReference>
<sequence>MGATYSKEESYTLHNDDNGSWSRHSLSHRHQRERLYDPDKKALRDMSRPLGTVNLYDDNYIAKYRGNWHKSMSATERSKINLKTKFFGAVGKAGTAGYNKAVGVLDAMGSSMIGLHKGSAFTSASKMKADKIGILAFEVANTVSKANKLKESLSKNNIKYLEEEILCSYGVQRLVSTDKRELLNIAAADKKKELMVFVKEVTRFGSQSRDPQWHCLGRHFYKLKTDRDVAIPDVSYFEEKVRSLFLWAQQTGVLYQELSGLDRCQAEIQQMLRDEDHSDDHQKAKDLSTFHDELKTRKKTVKLLKKKSLWSKTLDEVMENLVNAVYYLHSEIEHSFRGTMTLEEFSEAEKDCERLGALGLALHYAYIIVQIDGLVSRAASVPLQARDNLYQSLPPTVKKSLRRRIFLYKMSHDKNMLLNTLYFQQELEKILSWLTPMANNTIKVHHGFGWVGEWANAGSSSDSNITEQPQFSLQTLHYADRAAMEECILELLVLLHYLVASAQENVADSMHSSYACPSVQSRDDIPDSQTSFGSNNVQCGILSTGEPTNLSTQAKPCHEKLPNKENSLYALMKNESQSIKDELSLSFLDRVHSLEVDRVKSLDRMDRVEDIDSMHSARTPLADGNIKMQISLDH</sequence>
<protein>
    <submittedName>
        <fullName evidence="4">Uncharacterized protein</fullName>
    </submittedName>
</protein>
<organism evidence="4 5">
    <name type="scientific">Ceratopteris richardii</name>
    <name type="common">Triangle waterfern</name>
    <dbReference type="NCBI Taxonomy" id="49495"/>
    <lineage>
        <taxon>Eukaryota</taxon>
        <taxon>Viridiplantae</taxon>
        <taxon>Streptophyta</taxon>
        <taxon>Embryophyta</taxon>
        <taxon>Tracheophyta</taxon>
        <taxon>Polypodiopsida</taxon>
        <taxon>Polypodiidae</taxon>
        <taxon>Polypodiales</taxon>
        <taxon>Pteridineae</taxon>
        <taxon>Pteridaceae</taxon>
        <taxon>Parkerioideae</taxon>
        <taxon>Ceratopteris</taxon>
    </lineage>
</organism>
<feature type="domain" description="DUF3475" evidence="3">
    <location>
        <begin position="134"/>
        <end position="190"/>
    </location>
</feature>
<evidence type="ECO:0000256" key="1">
    <source>
        <dbReference type="SAM" id="MobiDB-lite"/>
    </source>
</evidence>
<dbReference type="OrthoDB" id="2020544at2759"/>
<dbReference type="Proteomes" id="UP000825935">
    <property type="component" value="Chromosome 9"/>
</dbReference>
<dbReference type="OMA" id="AKPCHEK"/>
<comment type="caution">
    <text evidence="4">The sequence shown here is derived from an EMBL/GenBank/DDBJ whole genome shotgun (WGS) entry which is preliminary data.</text>
</comment>
<evidence type="ECO:0000313" key="4">
    <source>
        <dbReference type="EMBL" id="KAH7429986.1"/>
    </source>
</evidence>
<keyword evidence="5" id="KW-1185">Reference proteome</keyword>
<dbReference type="Pfam" id="PF11961">
    <property type="entry name" value="DUF3475"/>
    <property type="match status" value="1"/>
</dbReference>
<dbReference type="AlphaFoldDB" id="A0A8T2U7V5"/>